<name>A0A1R4GB01_9MICO</name>
<accession>A0A1R4GB01</accession>
<reference evidence="1 2" key="1">
    <citation type="submission" date="2017-02" db="EMBL/GenBank/DDBJ databases">
        <authorList>
            <person name="Peterson S.W."/>
        </authorList>
    </citation>
    <scope>NUCLEOTIDE SEQUENCE [LARGE SCALE GENOMIC DNA]</scope>
    <source>
        <strain evidence="1 2">LMG 22410</strain>
    </source>
</reference>
<sequence length="65" mass="7235">MREFVRKREISHKGSLSRLKNPKRLQNWAGGSGAGALNYRWSYVQGTIGDIFDGLARGQSEVVNA</sequence>
<protein>
    <submittedName>
        <fullName evidence="1">Uncharacterized protein</fullName>
    </submittedName>
</protein>
<dbReference type="EMBL" id="FUHU01000043">
    <property type="protein sequence ID" value="SJM65384.1"/>
    <property type="molecule type" value="Genomic_DNA"/>
</dbReference>
<dbReference type="Proteomes" id="UP000195787">
    <property type="component" value="Unassembled WGS sequence"/>
</dbReference>
<evidence type="ECO:0000313" key="1">
    <source>
        <dbReference type="EMBL" id="SJM65384.1"/>
    </source>
</evidence>
<dbReference type="AlphaFoldDB" id="A0A1R4GB01"/>
<proteinExistence type="predicted"/>
<organism evidence="1 2">
    <name type="scientific">Agrococcus casei LMG 22410</name>
    <dbReference type="NCBI Taxonomy" id="1255656"/>
    <lineage>
        <taxon>Bacteria</taxon>
        <taxon>Bacillati</taxon>
        <taxon>Actinomycetota</taxon>
        <taxon>Actinomycetes</taxon>
        <taxon>Micrococcales</taxon>
        <taxon>Microbacteriaceae</taxon>
        <taxon>Agrococcus</taxon>
    </lineage>
</organism>
<gene>
    <name evidence="1" type="ORF">CZ674_10455</name>
</gene>
<evidence type="ECO:0000313" key="2">
    <source>
        <dbReference type="Proteomes" id="UP000195787"/>
    </source>
</evidence>
<keyword evidence="2" id="KW-1185">Reference proteome</keyword>